<dbReference type="Pfam" id="PF03466">
    <property type="entry name" value="LysR_substrate"/>
    <property type="match status" value="1"/>
</dbReference>
<dbReference type="PROSITE" id="PS50931">
    <property type="entry name" value="HTH_LYSR"/>
    <property type="match status" value="1"/>
</dbReference>
<dbReference type="RefSeq" id="WP_161498657.1">
    <property type="nucleotide sequence ID" value="NZ_MPZN01000003.1"/>
</dbReference>
<dbReference type="PANTHER" id="PTHR30346">
    <property type="entry name" value="TRANSCRIPTIONAL DUAL REGULATOR HCAR-RELATED"/>
    <property type="match status" value="1"/>
</dbReference>
<feature type="domain" description="HTH lysR-type" evidence="5">
    <location>
        <begin position="1"/>
        <end position="58"/>
    </location>
</feature>
<dbReference type="InterPro" id="IPR036388">
    <property type="entry name" value="WH-like_DNA-bd_sf"/>
</dbReference>
<evidence type="ECO:0000256" key="4">
    <source>
        <dbReference type="ARBA" id="ARBA00023163"/>
    </source>
</evidence>
<sequence>MEIQQMRAFLMVASELHFGRAAQKLFTTQPALSRTIKGLEQSLGERLFERSTRSTTLTAAGRALVGPGRSFLDAHDRATESVAQAASGAVGTINLGFAGASSHLMVSRLLRSIVEGHPGIQVNLFSSNFARVGLEKLFDGEFDLALGRWAAIPAGIETKTLALEYIVLAVAESHPLAQQGTVRFADVAHERFIMLPDHPGAVLRDRLFELSRMVGTTPDVRQIAPDTWTVLALVSENLGVTLTLSTVRDSTWFPGVVFLELEDAIGTADLSLAWRSPVSNPAVSVAVDVAAVAFPLVVPKKTDAQNA</sequence>
<reference evidence="6 7" key="1">
    <citation type="journal article" date="2008" name="Int. J. Syst. Evol. Microbiol.">
        <title>Leifsonia pindariensis sp. nov., isolated from the Pindari glacier of the Indian Himalayas, and emended description of the genus Leifsonia.</title>
        <authorList>
            <person name="Reddy G.S."/>
            <person name="Prabagaran S.R."/>
            <person name="Shivaji S."/>
        </authorList>
    </citation>
    <scope>NUCLEOTIDE SEQUENCE [LARGE SCALE GENOMIC DNA]</scope>
    <source>
        <strain evidence="6 7">PON 10</strain>
    </source>
</reference>
<dbReference type="Pfam" id="PF00126">
    <property type="entry name" value="HTH_1"/>
    <property type="match status" value="1"/>
</dbReference>
<evidence type="ECO:0000313" key="7">
    <source>
        <dbReference type="Proteomes" id="UP000237755"/>
    </source>
</evidence>
<dbReference type="Proteomes" id="UP000237755">
    <property type="component" value="Unassembled WGS sequence"/>
</dbReference>
<accession>A0ABX5AZ78</accession>
<evidence type="ECO:0000259" key="5">
    <source>
        <dbReference type="PROSITE" id="PS50931"/>
    </source>
</evidence>
<gene>
    <name evidence="6" type="ORF">GY24_01370</name>
</gene>
<dbReference type="SUPFAM" id="SSF46785">
    <property type="entry name" value="Winged helix' DNA-binding domain"/>
    <property type="match status" value="1"/>
</dbReference>
<comment type="similarity">
    <text evidence="1">Belongs to the LysR transcriptional regulatory family.</text>
</comment>
<dbReference type="Gene3D" id="1.10.10.10">
    <property type="entry name" value="Winged helix-like DNA-binding domain superfamily/Winged helix DNA-binding domain"/>
    <property type="match status" value="1"/>
</dbReference>
<evidence type="ECO:0000256" key="1">
    <source>
        <dbReference type="ARBA" id="ARBA00009437"/>
    </source>
</evidence>
<proteinExistence type="inferred from homology"/>
<keyword evidence="7" id="KW-1185">Reference proteome</keyword>
<dbReference type="SUPFAM" id="SSF53850">
    <property type="entry name" value="Periplasmic binding protein-like II"/>
    <property type="match status" value="1"/>
</dbReference>
<comment type="caution">
    <text evidence="6">The sequence shown here is derived from an EMBL/GenBank/DDBJ whole genome shotgun (WGS) entry which is preliminary data.</text>
</comment>
<evidence type="ECO:0000313" key="6">
    <source>
        <dbReference type="EMBL" id="PPL20223.1"/>
    </source>
</evidence>
<dbReference type="InterPro" id="IPR000847">
    <property type="entry name" value="LysR_HTH_N"/>
</dbReference>
<evidence type="ECO:0000256" key="3">
    <source>
        <dbReference type="ARBA" id="ARBA00023125"/>
    </source>
</evidence>
<evidence type="ECO:0000256" key="2">
    <source>
        <dbReference type="ARBA" id="ARBA00023015"/>
    </source>
</evidence>
<dbReference type="Gene3D" id="3.40.190.10">
    <property type="entry name" value="Periplasmic binding protein-like II"/>
    <property type="match status" value="2"/>
</dbReference>
<dbReference type="EMBL" id="MPZN01000003">
    <property type="protein sequence ID" value="PPL20223.1"/>
    <property type="molecule type" value="Genomic_DNA"/>
</dbReference>
<keyword evidence="4" id="KW-0804">Transcription</keyword>
<dbReference type="CDD" id="cd08414">
    <property type="entry name" value="PBP2_LTTR_aromatics_like"/>
    <property type="match status" value="1"/>
</dbReference>
<protein>
    <recommendedName>
        <fullName evidence="5">HTH lysR-type domain-containing protein</fullName>
    </recommendedName>
</protein>
<dbReference type="PRINTS" id="PR00039">
    <property type="entry name" value="HTHLYSR"/>
</dbReference>
<keyword evidence="3" id="KW-0238">DNA-binding</keyword>
<dbReference type="PANTHER" id="PTHR30346:SF0">
    <property type="entry name" value="HCA OPERON TRANSCRIPTIONAL ACTIVATOR HCAR"/>
    <property type="match status" value="1"/>
</dbReference>
<keyword evidence="2" id="KW-0805">Transcription regulation</keyword>
<name>A0ABX5AZ78_9MICO</name>
<organism evidence="6 7">
    <name type="scientific">Microterricola pindariensis</name>
    <dbReference type="NCBI Taxonomy" id="478010"/>
    <lineage>
        <taxon>Bacteria</taxon>
        <taxon>Bacillati</taxon>
        <taxon>Actinomycetota</taxon>
        <taxon>Actinomycetes</taxon>
        <taxon>Micrococcales</taxon>
        <taxon>Microbacteriaceae</taxon>
        <taxon>Microterricola</taxon>
    </lineage>
</organism>
<dbReference type="InterPro" id="IPR036390">
    <property type="entry name" value="WH_DNA-bd_sf"/>
</dbReference>
<dbReference type="InterPro" id="IPR005119">
    <property type="entry name" value="LysR_subst-bd"/>
</dbReference>